<dbReference type="InterPro" id="IPR015797">
    <property type="entry name" value="NUDIX_hydrolase-like_dom_sf"/>
</dbReference>
<dbReference type="EMBL" id="JAEKNQ010000057">
    <property type="protein sequence ID" value="MBJ7604380.1"/>
    <property type="molecule type" value="Genomic_DNA"/>
</dbReference>
<accession>A0A934KLR6</accession>
<evidence type="ECO:0000313" key="3">
    <source>
        <dbReference type="Proteomes" id="UP000620075"/>
    </source>
</evidence>
<dbReference type="InterPro" id="IPR000086">
    <property type="entry name" value="NUDIX_hydrolase_dom"/>
</dbReference>
<protein>
    <submittedName>
        <fullName evidence="2">NUDIX hydrolase</fullName>
    </submittedName>
</protein>
<reference evidence="2 3" key="1">
    <citation type="submission" date="2020-10" db="EMBL/GenBank/DDBJ databases">
        <title>Ca. Dormibacterota MAGs.</title>
        <authorList>
            <person name="Montgomery K."/>
        </authorList>
    </citation>
    <scope>NUCLEOTIDE SEQUENCE [LARGE SCALE GENOMIC DNA]</scope>
    <source>
        <strain evidence="2">SC8811_S16_3</strain>
    </source>
</reference>
<dbReference type="AlphaFoldDB" id="A0A934KLR6"/>
<dbReference type="RefSeq" id="WP_338181927.1">
    <property type="nucleotide sequence ID" value="NZ_JAEKNQ010000057.1"/>
</dbReference>
<dbReference type="SUPFAM" id="SSF55811">
    <property type="entry name" value="Nudix"/>
    <property type="match status" value="1"/>
</dbReference>
<proteinExistence type="predicted"/>
<evidence type="ECO:0000259" key="1">
    <source>
        <dbReference type="PROSITE" id="PS51462"/>
    </source>
</evidence>
<dbReference type="Proteomes" id="UP000620075">
    <property type="component" value="Unassembled WGS sequence"/>
</dbReference>
<dbReference type="GO" id="GO:0016787">
    <property type="term" value="F:hydrolase activity"/>
    <property type="evidence" value="ECO:0007669"/>
    <property type="project" value="UniProtKB-KW"/>
</dbReference>
<comment type="caution">
    <text evidence="2">The sequence shown here is derived from an EMBL/GenBank/DDBJ whole genome shotgun (WGS) entry which is preliminary data.</text>
</comment>
<dbReference type="Gene3D" id="3.90.79.10">
    <property type="entry name" value="Nucleoside Triphosphate Pyrophosphohydrolase"/>
    <property type="match status" value="1"/>
</dbReference>
<gene>
    <name evidence="2" type="ORF">JF888_14525</name>
</gene>
<organism evidence="2 3">
    <name type="scientific">Candidatus Dormiibacter inghamiae</name>
    <dbReference type="NCBI Taxonomy" id="3127013"/>
    <lineage>
        <taxon>Bacteria</taxon>
        <taxon>Bacillati</taxon>
        <taxon>Candidatus Dormiibacterota</taxon>
        <taxon>Candidatus Dormibacteria</taxon>
        <taxon>Candidatus Dormibacterales</taxon>
        <taxon>Candidatus Dormibacteraceae</taxon>
        <taxon>Candidatus Dormiibacter</taxon>
    </lineage>
</organism>
<name>A0A934KLR6_9BACT</name>
<dbReference type="PROSITE" id="PS51462">
    <property type="entry name" value="NUDIX"/>
    <property type="match status" value="1"/>
</dbReference>
<keyword evidence="2" id="KW-0378">Hydrolase</keyword>
<feature type="domain" description="Nudix hydrolase" evidence="1">
    <location>
        <begin position="54"/>
        <end position="196"/>
    </location>
</feature>
<evidence type="ECO:0000313" key="2">
    <source>
        <dbReference type="EMBL" id="MBJ7604380.1"/>
    </source>
</evidence>
<sequence length="218" mass="24810">MAARREEVLCVRRAEVFPDGAWHGFVGEGLERCQRVIREQSFFLPRGQVEDDSTYQQIIPYCVFRHGDHYFLTRRLKASSEKRLRQQYSLGVGGHINRTDLAGGDPITDGMRREWAEEVVYEGRSEAELLGLLNDDSSPVSKVHLGVVFLIDGDSPDIAIRETDKLSGELLTLEDMRIHYLAMESWSQMVYDRLLSERVEEGGSGLRVQRQAPEPDAV</sequence>